<keyword evidence="1" id="KW-0732">Signal</keyword>
<dbReference type="OrthoDB" id="7926589at2"/>
<proteinExistence type="predicted"/>
<dbReference type="Gene3D" id="1.20.58.430">
    <property type="entry name" value="Type IV secretion system, VirB5-domain"/>
    <property type="match status" value="1"/>
</dbReference>
<protein>
    <submittedName>
        <fullName evidence="2">TrwJ protein</fullName>
    </submittedName>
</protein>
<accession>M1N5B8</accession>
<dbReference type="eggNOG" id="COG5314">
    <property type="taxonomic scope" value="Bacteria"/>
</dbReference>
<dbReference type="RefSeq" id="WP_015398577.1">
    <property type="nucleotide sequence ID" value="NC_020300.1"/>
</dbReference>
<evidence type="ECO:0000313" key="3">
    <source>
        <dbReference type="Proteomes" id="UP000011729"/>
    </source>
</evidence>
<evidence type="ECO:0000256" key="1">
    <source>
        <dbReference type="SAM" id="SignalP"/>
    </source>
</evidence>
<feature type="chain" id="PRO_5004015755" evidence="1">
    <location>
        <begin position="23"/>
        <end position="263"/>
    </location>
</feature>
<dbReference type="EMBL" id="CP003123">
    <property type="protein sequence ID" value="AGF75074.1"/>
    <property type="molecule type" value="Genomic_DNA"/>
</dbReference>
<dbReference type="InterPro" id="IPR023220">
    <property type="entry name" value="T4SS_VirB5-domain"/>
</dbReference>
<dbReference type="KEGG" id="baus:BAnh1_12070"/>
<dbReference type="HOGENOM" id="CLU_057828_1_0_5"/>
<gene>
    <name evidence="2" type="primary">trwJ2</name>
    <name evidence="2" type="ordered locus">BAnh1_12070</name>
</gene>
<dbReference type="InterPro" id="IPR014158">
    <property type="entry name" value="T4SS_VirB5"/>
</dbReference>
<keyword evidence="3" id="KW-1185">Reference proteome</keyword>
<dbReference type="CDD" id="cd14262">
    <property type="entry name" value="VirB5_like"/>
    <property type="match status" value="1"/>
</dbReference>
<evidence type="ECO:0000313" key="2">
    <source>
        <dbReference type="EMBL" id="AGF75074.1"/>
    </source>
</evidence>
<feature type="signal peptide" evidence="1">
    <location>
        <begin position="1"/>
        <end position="22"/>
    </location>
</feature>
<reference evidence="2 3" key="1">
    <citation type="journal article" date="2013" name="PLoS Genet.">
        <title>A gene transfer agent and a dynamic repertoire of secretion systems hold the keys to the explosive radiation of the emerging pathogen Bartonella.</title>
        <authorList>
            <person name="Guy L."/>
            <person name="Nystedt B."/>
            <person name="Toft C."/>
            <person name="Zaremba-Niedzwiedzka K."/>
            <person name="Berglund E.C."/>
            <person name="Granberg F."/>
            <person name="Naslund K."/>
            <person name="Eriksson A.S."/>
            <person name="Andersson S.G."/>
        </authorList>
    </citation>
    <scope>NUCLEOTIDE SEQUENCE [LARGE SCALE GENOMIC DNA]</scope>
    <source>
        <strain evidence="2 3">Aust/NH1</strain>
    </source>
</reference>
<dbReference type="Proteomes" id="UP000011729">
    <property type="component" value="Chromosome"/>
</dbReference>
<name>M1N5B8_BARAA</name>
<sequence>MKKLIIMVTMIVLLGTPNLAWAYSAGIMDSKTTKHVDDINRRLKSQWDREDREYAERKRSVATADGRLKRHIQEQTELIKKLKSGPKTGANADKIYRSITGIRDFNIQDSPRYKHFSSGLQSLYAQNLQGDLKKFSAEVRNTQARFLSSLANVRAVHNAIENSRQLVALNDKALSLQSFEEAEGRFRQIQELSSKVSEAQDMKAVSDLQAILKGKQAMIQNEMTKLQMIAHMSEAEQALIDQRNRELNKKILSSANIGMPIIQ</sequence>
<dbReference type="Pfam" id="PF07996">
    <property type="entry name" value="T4SS"/>
    <property type="match status" value="1"/>
</dbReference>
<organism evidence="2 3">
    <name type="scientific">Bartonella australis (strain Aust/NH1)</name>
    <dbReference type="NCBI Taxonomy" id="1094489"/>
    <lineage>
        <taxon>Bacteria</taxon>
        <taxon>Pseudomonadati</taxon>
        <taxon>Pseudomonadota</taxon>
        <taxon>Alphaproteobacteria</taxon>
        <taxon>Hyphomicrobiales</taxon>
        <taxon>Bartonellaceae</taxon>
        <taxon>Bartonella</taxon>
    </lineage>
</organism>
<dbReference type="AlphaFoldDB" id="M1N5B8"/>
<dbReference type="PATRIC" id="fig|1094489.3.peg.1472"/>
<dbReference type="STRING" id="1094489.BAnh1_12070"/>
<dbReference type="SUPFAM" id="SSF101082">
    <property type="entry name" value="Typo IV secretion system protein TraC"/>
    <property type="match status" value="1"/>
</dbReference>